<keyword evidence="3" id="KW-0175">Coiled coil</keyword>
<comment type="function">
    <text evidence="1">Involved in DNA recombination.</text>
</comment>
<evidence type="ECO:0000256" key="1">
    <source>
        <dbReference type="ARBA" id="ARBA00003416"/>
    </source>
</evidence>
<evidence type="ECO:0000256" key="3">
    <source>
        <dbReference type="ARBA" id="ARBA00023054"/>
    </source>
</evidence>
<evidence type="ECO:0000256" key="4">
    <source>
        <dbReference type="ARBA" id="ARBA00023172"/>
    </source>
</evidence>
<dbReference type="KEGG" id="sap:Sulac_2467"/>
<name>G8TW03_SULAD</name>
<evidence type="ECO:0000313" key="7">
    <source>
        <dbReference type="Proteomes" id="UP000005439"/>
    </source>
</evidence>
<evidence type="ECO:0000256" key="2">
    <source>
        <dbReference type="ARBA" id="ARBA00009840"/>
    </source>
</evidence>
<keyword evidence="7" id="KW-1185">Reference proteome</keyword>
<keyword evidence="4" id="KW-0233">DNA recombination</keyword>
<keyword evidence="5" id="KW-0812">Transmembrane</keyword>
<reference evidence="7" key="1">
    <citation type="submission" date="2011-12" db="EMBL/GenBank/DDBJ databases">
        <title>The complete genome of chromosome of Sulfobacillus acidophilus DSM 10332.</title>
        <authorList>
            <person name="Lucas S."/>
            <person name="Han J."/>
            <person name="Lapidus A."/>
            <person name="Bruce D."/>
            <person name="Goodwin L."/>
            <person name="Pitluck S."/>
            <person name="Peters L."/>
            <person name="Kyrpides N."/>
            <person name="Mavromatis K."/>
            <person name="Ivanova N."/>
            <person name="Mikhailova N."/>
            <person name="Chertkov O."/>
            <person name="Saunders E."/>
            <person name="Detter J.C."/>
            <person name="Tapia R."/>
            <person name="Han C."/>
            <person name="Land M."/>
            <person name="Hauser L."/>
            <person name="Markowitz V."/>
            <person name="Cheng J.-F."/>
            <person name="Hugenholtz P."/>
            <person name="Woyke T."/>
            <person name="Wu D."/>
            <person name="Pukall R."/>
            <person name="Gehrich-Schroeter G."/>
            <person name="Schneider S."/>
            <person name="Klenk H.-P."/>
            <person name="Eisen J.A."/>
        </authorList>
    </citation>
    <scope>NUCLEOTIDE SEQUENCE [LARGE SCALE GENOMIC DNA]</scope>
    <source>
        <strain evidence="7">ATCC 700253 / DSM 10332 / NAL</strain>
    </source>
</reference>
<dbReference type="Proteomes" id="UP000005439">
    <property type="component" value="Chromosome"/>
</dbReference>
<dbReference type="InterPro" id="IPR003798">
    <property type="entry name" value="DNA_recombination_RmuC"/>
</dbReference>
<comment type="similarity">
    <text evidence="2">Belongs to the RmuC family.</text>
</comment>
<organism evidence="6 7">
    <name type="scientific">Sulfobacillus acidophilus (strain ATCC 700253 / DSM 10332 / NAL)</name>
    <dbReference type="NCBI Taxonomy" id="679936"/>
    <lineage>
        <taxon>Bacteria</taxon>
        <taxon>Bacillati</taxon>
        <taxon>Bacillota</taxon>
        <taxon>Clostridia</taxon>
        <taxon>Eubacteriales</taxon>
        <taxon>Clostridiales Family XVII. Incertae Sedis</taxon>
        <taxon>Sulfobacillus</taxon>
    </lineage>
</organism>
<dbReference type="AlphaFoldDB" id="G8TW03"/>
<feature type="transmembrane region" description="Helical" evidence="5">
    <location>
        <begin position="6"/>
        <end position="24"/>
    </location>
</feature>
<reference evidence="6 7" key="2">
    <citation type="journal article" date="2012" name="Stand. Genomic Sci.">
        <title>Complete genome sequence of the moderately thermophilic mineral-sulfide-oxidizing firmicute Sulfobacillus acidophilus type strain (NAL(T)).</title>
        <authorList>
            <person name="Anderson I."/>
            <person name="Chertkov O."/>
            <person name="Chen A."/>
            <person name="Saunders E."/>
            <person name="Lapidus A."/>
            <person name="Nolan M."/>
            <person name="Lucas S."/>
            <person name="Hammon N."/>
            <person name="Deshpande S."/>
            <person name="Cheng J.F."/>
            <person name="Han C."/>
            <person name="Tapia R."/>
            <person name="Goodwin L.A."/>
            <person name="Pitluck S."/>
            <person name="Liolios K."/>
            <person name="Pagani I."/>
            <person name="Ivanova N."/>
            <person name="Mikhailova N."/>
            <person name="Pati A."/>
            <person name="Palaniappan K."/>
            <person name="Land M."/>
            <person name="Pan C."/>
            <person name="Rohde M."/>
            <person name="Pukall R."/>
            <person name="Goker M."/>
            <person name="Detter J.C."/>
            <person name="Woyke T."/>
            <person name="Bristow J."/>
            <person name="Eisen J.A."/>
            <person name="Markowitz V."/>
            <person name="Hugenholtz P."/>
            <person name="Kyrpides N.C."/>
            <person name="Klenk H.P."/>
            <person name="Mavromatis K."/>
        </authorList>
    </citation>
    <scope>NUCLEOTIDE SEQUENCE [LARGE SCALE GENOMIC DNA]</scope>
    <source>
        <strain evidence="7">ATCC 700253 / DSM 10332 / NAL</strain>
    </source>
</reference>
<dbReference type="PATRIC" id="fig|679936.5.peg.2554"/>
<gene>
    <name evidence="6" type="ordered locus">Sulac_2467</name>
</gene>
<accession>G8TW03</accession>
<dbReference type="PANTHER" id="PTHR30563:SF0">
    <property type="entry name" value="DNA RECOMBINATION PROTEIN RMUC"/>
    <property type="match status" value="1"/>
</dbReference>
<dbReference type="EMBL" id="CP003179">
    <property type="protein sequence ID" value="AEW05930.1"/>
    <property type="molecule type" value="Genomic_DNA"/>
</dbReference>
<dbReference type="STRING" id="679936.Sulac_2467"/>
<proteinExistence type="inferred from homology"/>
<keyword evidence="5" id="KW-1133">Transmembrane helix</keyword>
<protein>
    <submittedName>
        <fullName evidence="6">RmuC-domain protein</fullName>
    </submittedName>
</protein>
<keyword evidence="5" id="KW-0472">Membrane</keyword>
<evidence type="ECO:0000256" key="5">
    <source>
        <dbReference type="SAM" id="Phobius"/>
    </source>
</evidence>
<evidence type="ECO:0000313" key="6">
    <source>
        <dbReference type="EMBL" id="AEW05930.1"/>
    </source>
</evidence>
<dbReference type="HOGENOM" id="CLU_020365_1_1_9"/>
<dbReference type="GO" id="GO:0006310">
    <property type="term" value="P:DNA recombination"/>
    <property type="evidence" value="ECO:0007669"/>
    <property type="project" value="UniProtKB-KW"/>
</dbReference>
<sequence length="487" mass="55678">MTLTDVLAIFSVLLNAVILVWLMTQNVSRTVTGLQQSLQNVEQALDRQARLFHDEWGRWREQQERHAQDTRLEFGQTLVQLEQRLLNLWNEKFQEQRHVLDQSHGFLRQALESQAKRLDGYFQDSAALWQTQNQAQISTLSELGHQQRRQLDGLARDLNELTRTSEQKLETMRQTVEAKLTALQTDNATKLELMRQTVDEKLHQTLEQRLGESFKLVSDRLELVQKGLGEMQTLAQGVGDLKRVLTNVKTRGTLGEIQLESLLDQILAPEQYQANVTVVPGQTERVDFAIRLPGSDEHDEPIWLPMDAKFPLEDYQRLVEAEANGDLAGVQEAAKWLETRIKTEAKSIRDKYIQPPHTTDFAILFLPLEGLFAEVLRRPGLFETLQREYRVVLTGPTTITAFLQSLQMGFRTLAIQKRSSEVWKLLGAVKTEFGKFGAVLEKTQKKLQEASHTIDQAATRTRAIERTLRSVEAVEPSTDPGWPQLDV</sequence>
<dbReference type="Pfam" id="PF02646">
    <property type="entry name" value="RmuC"/>
    <property type="match status" value="1"/>
</dbReference>
<dbReference type="PANTHER" id="PTHR30563">
    <property type="entry name" value="DNA RECOMBINATION PROTEIN RMUC"/>
    <property type="match status" value="1"/>
</dbReference>